<name>A0AAD3X1Q5_PHODD</name>
<dbReference type="EMBL" id="VZUQ01000002">
    <property type="protein sequence ID" value="KAB1189466.1"/>
    <property type="molecule type" value="Genomic_DNA"/>
</dbReference>
<evidence type="ECO:0000313" key="2">
    <source>
        <dbReference type="EMBL" id="KAB1189466.1"/>
    </source>
</evidence>
<gene>
    <name evidence="2" type="ORF">F6450_00010</name>
</gene>
<evidence type="ECO:0000256" key="1">
    <source>
        <dbReference type="SAM" id="Phobius"/>
    </source>
</evidence>
<organism evidence="2 3">
    <name type="scientific">Photobacterium damselae subsp. damselae</name>
    <name type="common">Listonella damsela</name>
    <dbReference type="NCBI Taxonomy" id="85581"/>
    <lineage>
        <taxon>Bacteria</taxon>
        <taxon>Pseudomonadati</taxon>
        <taxon>Pseudomonadota</taxon>
        <taxon>Gammaproteobacteria</taxon>
        <taxon>Vibrionales</taxon>
        <taxon>Vibrionaceae</taxon>
        <taxon>Photobacterium</taxon>
    </lineage>
</organism>
<proteinExistence type="predicted"/>
<accession>A0AAD3X1Q5</accession>
<dbReference type="AlphaFoldDB" id="A0AAD3X1Q5"/>
<reference evidence="2 3" key="1">
    <citation type="submission" date="2019-09" db="EMBL/GenBank/DDBJ databases">
        <title>Photobacterium damselae subsp. damselae CDC-2227-81, a human clinical isolate.</title>
        <authorList>
            <person name="Osorio C.R."/>
        </authorList>
    </citation>
    <scope>NUCLEOTIDE SEQUENCE [LARGE SCALE GENOMIC DNA]</scope>
    <source>
        <strain evidence="2 3">CDC-2227-81</strain>
    </source>
</reference>
<keyword evidence="1" id="KW-1133">Transmembrane helix</keyword>
<keyword evidence="1" id="KW-0812">Transmembrane</keyword>
<comment type="caution">
    <text evidence="2">The sequence shown here is derived from an EMBL/GenBank/DDBJ whole genome shotgun (WGS) entry which is preliminary data.</text>
</comment>
<protein>
    <submittedName>
        <fullName evidence="2">Uncharacterized protein</fullName>
    </submittedName>
</protein>
<sequence length="61" mass="6968">MKSDLQRLAFFIPSLGFVFAMAWLSFVVAVPRLNRALLLLFQIPSNPNRAKDLTRFCPEIS</sequence>
<feature type="transmembrane region" description="Helical" evidence="1">
    <location>
        <begin position="7"/>
        <end position="30"/>
    </location>
</feature>
<evidence type="ECO:0000313" key="3">
    <source>
        <dbReference type="Proteomes" id="UP000480943"/>
    </source>
</evidence>
<dbReference type="Proteomes" id="UP000480943">
    <property type="component" value="Unassembled WGS sequence"/>
</dbReference>
<keyword evidence="1" id="KW-0472">Membrane</keyword>